<feature type="transmembrane region" description="Helical" evidence="1">
    <location>
        <begin position="122"/>
        <end position="148"/>
    </location>
</feature>
<keyword evidence="1" id="KW-0472">Membrane</keyword>
<reference evidence="2 3" key="1">
    <citation type="submission" date="2024-02" db="EMBL/GenBank/DDBJ databases">
        <title>Deinococcus aluminii NBRC 112889.</title>
        <authorList>
            <person name="Ichikawa N."/>
            <person name="Katano-Makiyama Y."/>
            <person name="Hidaka K."/>
        </authorList>
    </citation>
    <scope>NUCLEOTIDE SEQUENCE [LARGE SCALE GENOMIC DNA]</scope>
    <source>
        <strain evidence="2 3">NBRC 112889</strain>
    </source>
</reference>
<evidence type="ECO:0000313" key="3">
    <source>
        <dbReference type="Proteomes" id="UP001404956"/>
    </source>
</evidence>
<keyword evidence="1" id="KW-1133">Transmembrane helix</keyword>
<protein>
    <submittedName>
        <fullName evidence="2">Uncharacterized protein</fullName>
    </submittedName>
</protein>
<evidence type="ECO:0000313" key="2">
    <source>
        <dbReference type="EMBL" id="GAA5531752.1"/>
    </source>
</evidence>
<gene>
    <name evidence="2" type="ORF">Dalu01_00127</name>
</gene>
<accession>A0ABP9X8Q3</accession>
<feature type="transmembrane region" description="Helical" evidence="1">
    <location>
        <begin position="93"/>
        <end position="116"/>
    </location>
</feature>
<keyword evidence="1" id="KW-0812">Transmembrane</keyword>
<evidence type="ECO:0000256" key="1">
    <source>
        <dbReference type="SAM" id="Phobius"/>
    </source>
</evidence>
<sequence length="160" mass="16852">MTPVLVRPGRLCWNAGVSLPTRGPDPSPFDPALAGAGRTPTLAVLAGLFMLATTPFFGHLLQGSTDNLARNVLYACATAVLLGQVWRGSVWAWRLTVGFSVCAGLLVFVAGMLAGVSNWQGWIVSLAGVGFLLLGMCLVAVPSIRAFLDTRWAARGGRRA</sequence>
<feature type="transmembrane region" description="Helical" evidence="1">
    <location>
        <begin position="42"/>
        <end position="62"/>
    </location>
</feature>
<dbReference type="Proteomes" id="UP001404956">
    <property type="component" value="Unassembled WGS sequence"/>
</dbReference>
<name>A0ABP9X8Q3_9DEIO</name>
<proteinExistence type="predicted"/>
<organism evidence="2 3">
    <name type="scientific">Deinococcus aluminii</name>
    <dbReference type="NCBI Taxonomy" id="1656885"/>
    <lineage>
        <taxon>Bacteria</taxon>
        <taxon>Thermotogati</taxon>
        <taxon>Deinococcota</taxon>
        <taxon>Deinococci</taxon>
        <taxon>Deinococcales</taxon>
        <taxon>Deinococcaceae</taxon>
        <taxon>Deinococcus</taxon>
    </lineage>
</organism>
<comment type="caution">
    <text evidence="2">The sequence shown here is derived from an EMBL/GenBank/DDBJ whole genome shotgun (WGS) entry which is preliminary data.</text>
</comment>
<keyword evidence="3" id="KW-1185">Reference proteome</keyword>
<dbReference type="EMBL" id="BAABRV010000001">
    <property type="protein sequence ID" value="GAA5531752.1"/>
    <property type="molecule type" value="Genomic_DNA"/>
</dbReference>